<dbReference type="RefSeq" id="WP_003463455.1">
    <property type="nucleotide sequence ID" value="NZ_APML01000005.1"/>
</dbReference>
<dbReference type="Proteomes" id="UP000012283">
    <property type="component" value="Unassembled WGS sequence"/>
</dbReference>
<name>N4WD29_9BACI</name>
<evidence type="ECO:0000259" key="2">
    <source>
        <dbReference type="PROSITE" id="PS50965"/>
    </source>
</evidence>
<organism evidence="3 4">
    <name type="scientific">Gracilibacillus halophilus YIM-C55.5</name>
    <dbReference type="NCBI Taxonomy" id="1308866"/>
    <lineage>
        <taxon>Bacteria</taxon>
        <taxon>Bacillati</taxon>
        <taxon>Bacillota</taxon>
        <taxon>Bacilli</taxon>
        <taxon>Bacillales</taxon>
        <taxon>Bacillaceae</taxon>
        <taxon>Gracilibacillus</taxon>
    </lineage>
</organism>
<dbReference type="Pfam" id="PF08378">
    <property type="entry name" value="NERD"/>
    <property type="match status" value="1"/>
</dbReference>
<gene>
    <name evidence="3" type="ORF">J416_01824</name>
</gene>
<feature type="domain" description="NERD" evidence="2">
    <location>
        <begin position="41"/>
        <end position="156"/>
    </location>
</feature>
<protein>
    <submittedName>
        <fullName evidence="3">NERD domain-containing protein</fullName>
    </submittedName>
</protein>
<dbReference type="AlphaFoldDB" id="N4WD29"/>
<comment type="caution">
    <text evidence="3">The sequence shown here is derived from an EMBL/GenBank/DDBJ whole genome shotgun (WGS) entry which is preliminary data.</text>
</comment>
<dbReference type="eggNOG" id="COG0551">
    <property type="taxonomic scope" value="Bacteria"/>
</dbReference>
<reference evidence="3 4" key="1">
    <citation type="submission" date="2013-03" db="EMBL/GenBank/DDBJ databases">
        <title>Draft genome sequence of Gracibacillus halophilus YIM-C55.5, a moderately halophilic and thermophilic organism from the Xiaochaidamu salt lake.</title>
        <authorList>
            <person name="Sugumar T."/>
            <person name="Polireddy D.R."/>
            <person name="Antony A."/>
            <person name="Madhava Y.R."/>
            <person name="Sivakumar N."/>
        </authorList>
    </citation>
    <scope>NUCLEOTIDE SEQUENCE [LARGE SCALE GENOMIC DNA]</scope>
    <source>
        <strain evidence="3 4">YIM-C55.5</strain>
    </source>
</reference>
<accession>N4WD29</accession>
<proteinExistence type="predicted"/>
<sequence length="279" mass="32238">MGFLSNLFSSKKNDTEKKSVQSTKKTTASKKINSEHVANRKGEVGEYKINIQLDQLPKNYKHIKDVMVTNTKGKTGYSQIDHIMISPYGIFVIETKNYQGTVYGGKDRKVWSVNGKFKMMNPFKQNYGHIQALKAFVDEKYHPFFISMVSFTKRCTFKLNDTELRKIASNELLVYDVELSDYIARKVSINKHQYKEPFLTDSEILQVYAQIEQANITDPTIRKQHVDSLKKENKESKEEGAKCKICHKPVSAKVKAYCLSNQKFKGQIYCFDHQKAFDK</sequence>
<feature type="compositionally biased region" description="Polar residues" evidence="1">
    <location>
        <begin position="1"/>
        <end position="10"/>
    </location>
</feature>
<keyword evidence="4" id="KW-1185">Reference proteome</keyword>
<evidence type="ECO:0000313" key="4">
    <source>
        <dbReference type="Proteomes" id="UP000012283"/>
    </source>
</evidence>
<dbReference type="PATRIC" id="fig|1308866.3.peg.373"/>
<evidence type="ECO:0000256" key="1">
    <source>
        <dbReference type="SAM" id="MobiDB-lite"/>
    </source>
</evidence>
<dbReference type="STRING" id="1308866.J416_01824"/>
<dbReference type="PROSITE" id="PS50965">
    <property type="entry name" value="NERD"/>
    <property type="match status" value="1"/>
</dbReference>
<evidence type="ECO:0000313" key="3">
    <source>
        <dbReference type="EMBL" id="ENH98193.1"/>
    </source>
</evidence>
<dbReference type="InterPro" id="IPR011528">
    <property type="entry name" value="NERD"/>
</dbReference>
<feature type="region of interest" description="Disordered" evidence="1">
    <location>
        <begin position="1"/>
        <end position="33"/>
    </location>
</feature>
<feature type="compositionally biased region" description="Polar residues" evidence="1">
    <location>
        <begin position="20"/>
        <end position="31"/>
    </location>
</feature>
<dbReference type="EMBL" id="APML01000005">
    <property type="protein sequence ID" value="ENH98193.1"/>
    <property type="molecule type" value="Genomic_DNA"/>
</dbReference>
<dbReference type="OrthoDB" id="5782056at2"/>